<comment type="caution">
    <text evidence="1">The sequence shown here is derived from an EMBL/GenBank/DDBJ whole genome shotgun (WGS) entry which is preliminary data.</text>
</comment>
<evidence type="ECO:0000313" key="1">
    <source>
        <dbReference type="EMBL" id="KAK8947288.1"/>
    </source>
</evidence>
<gene>
    <name evidence="1" type="ORF">KSP39_PZI007265</name>
</gene>
<reference evidence="1 2" key="1">
    <citation type="journal article" date="2022" name="Nat. Plants">
        <title>Genomes of leafy and leafless Platanthera orchids illuminate the evolution of mycoheterotrophy.</title>
        <authorList>
            <person name="Li M.H."/>
            <person name="Liu K.W."/>
            <person name="Li Z."/>
            <person name="Lu H.C."/>
            <person name="Ye Q.L."/>
            <person name="Zhang D."/>
            <person name="Wang J.Y."/>
            <person name="Li Y.F."/>
            <person name="Zhong Z.M."/>
            <person name="Liu X."/>
            <person name="Yu X."/>
            <person name="Liu D.K."/>
            <person name="Tu X.D."/>
            <person name="Liu B."/>
            <person name="Hao Y."/>
            <person name="Liao X.Y."/>
            <person name="Jiang Y.T."/>
            <person name="Sun W.H."/>
            <person name="Chen J."/>
            <person name="Chen Y.Q."/>
            <person name="Ai Y."/>
            <person name="Zhai J.W."/>
            <person name="Wu S.S."/>
            <person name="Zhou Z."/>
            <person name="Hsiao Y.Y."/>
            <person name="Wu W.L."/>
            <person name="Chen Y.Y."/>
            <person name="Lin Y.F."/>
            <person name="Hsu J.L."/>
            <person name="Li C.Y."/>
            <person name="Wang Z.W."/>
            <person name="Zhao X."/>
            <person name="Zhong W.Y."/>
            <person name="Ma X.K."/>
            <person name="Ma L."/>
            <person name="Huang J."/>
            <person name="Chen G.Z."/>
            <person name="Huang M.Z."/>
            <person name="Huang L."/>
            <person name="Peng D.H."/>
            <person name="Luo Y.B."/>
            <person name="Zou S.Q."/>
            <person name="Chen S.P."/>
            <person name="Lan S."/>
            <person name="Tsai W.C."/>
            <person name="Van de Peer Y."/>
            <person name="Liu Z.J."/>
        </authorList>
    </citation>
    <scope>NUCLEOTIDE SEQUENCE [LARGE SCALE GENOMIC DNA]</scope>
    <source>
        <strain evidence="1">Lor287</strain>
    </source>
</reference>
<dbReference type="Proteomes" id="UP001418222">
    <property type="component" value="Unassembled WGS sequence"/>
</dbReference>
<keyword evidence="2" id="KW-1185">Reference proteome</keyword>
<accession>A0AAP0BR73</accession>
<evidence type="ECO:0000313" key="2">
    <source>
        <dbReference type="Proteomes" id="UP001418222"/>
    </source>
</evidence>
<dbReference type="EMBL" id="JBBWWQ010000005">
    <property type="protein sequence ID" value="KAK8947288.1"/>
    <property type="molecule type" value="Genomic_DNA"/>
</dbReference>
<sequence>MMKKPQYIRKENYGAKKEEFRLQESIKGLEDISYSRNTLQFTTSLILSVRSLLPVKPLVEQCEKSIGNFNIQNLLILKTIKADPSRWVEEAFVRAYDPCQILLCTPLMMQIVELEVKVKELKKLSGQWSGLSVLYLLYLSLNPKIHVNSNPNPNRGRLLEHPITIWTRMTILL</sequence>
<name>A0AAP0BR73_9ASPA</name>
<dbReference type="AlphaFoldDB" id="A0AAP0BR73"/>
<organism evidence="1 2">
    <name type="scientific">Platanthera zijinensis</name>
    <dbReference type="NCBI Taxonomy" id="2320716"/>
    <lineage>
        <taxon>Eukaryota</taxon>
        <taxon>Viridiplantae</taxon>
        <taxon>Streptophyta</taxon>
        <taxon>Embryophyta</taxon>
        <taxon>Tracheophyta</taxon>
        <taxon>Spermatophyta</taxon>
        <taxon>Magnoliopsida</taxon>
        <taxon>Liliopsida</taxon>
        <taxon>Asparagales</taxon>
        <taxon>Orchidaceae</taxon>
        <taxon>Orchidoideae</taxon>
        <taxon>Orchideae</taxon>
        <taxon>Orchidinae</taxon>
        <taxon>Platanthera</taxon>
    </lineage>
</organism>
<protein>
    <submittedName>
        <fullName evidence="1">Uncharacterized protein</fullName>
    </submittedName>
</protein>
<proteinExistence type="predicted"/>